<accession>A0A7J8UL95</accession>
<proteinExistence type="predicted"/>
<name>A0A7J8UL95_9ROSI</name>
<sequence length="210" mass="24313">MEEESREDVVDLSVVGNFLTSSVVQFYYEVDLDRFLEGSPWTFNNHLLLFHKLREDPIVVPLFWSNFLVQVHGLPTGLMSANIDLNRDLIEEDCPIEIGEGKKRRHRHVLRETNPDAAFFLEAKIKKIKRSWDMIEGIDVSSDDANVKGDMEGVRWRLTPCLVRCNGDTITTRFGGPYLFQRLVGCNALLRTDYIMPLFVIFDALYSRRK</sequence>
<dbReference type="AlphaFoldDB" id="A0A7J8UL95"/>
<comment type="caution">
    <text evidence="1">The sequence shown here is derived from an EMBL/GenBank/DDBJ whole genome shotgun (WGS) entry which is preliminary data.</text>
</comment>
<dbReference type="OrthoDB" id="1750469at2759"/>
<keyword evidence="2" id="KW-1185">Reference proteome</keyword>
<evidence type="ECO:0008006" key="3">
    <source>
        <dbReference type="Google" id="ProtNLM"/>
    </source>
</evidence>
<reference evidence="1 2" key="1">
    <citation type="journal article" date="2019" name="Genome Biol. Evol.">
        <title>Insights into the evolution of the New World diploid cottons (Gossypium, subgenus Houzingenia) based on genome sequencing.</title>
        <authorList>
            <person name="Grover C.E."/>
            <person name="Arick M.A. 2nd"/>
            <person name="Thrash A."/>
            <person name="Conover J.L."/>
            <person name="Sanders W.S."/>
            <person name="Peterson D.G."/>
            <person name="Frelichowski J.E."/>
            <person name="Scheffler J.A."/>
            <person name="Scheffler B.E."/>
            <person name="Wendel J.F."/>
        </authorList>
    </citation>
    <scope>NUCLEOTIDE SEQUENCE [LARGE SCALE GENOMIC DNA]</scope>
    <source>
        <strain evidence="1">57</strain>
        <tissue evidence="1">Leaf</tissue>
    </source>
</reference>
<gene>
    <name evidence="1" type="ORF">Goklo_018619</name>
</gene>
<organism evidence="1 2">
    <name type="scientific">Gossypium klotzschianum</name>
    <dbReference type="NCBI Taxonomy" id="34286"/>
    <lineage>
        <taxon>Eukaryota</taxon>
        <taxon>Viridiplantae</taxon>
        <taxon>Streptophyta</taxon>
        <taxon>Embryophyta</taxon>
        <taxon>Tracheophyta</taxon>
        <taxon>Spermatophyta</taxon>
        <taxon>Magnoliopsida</taxon>
        <taxon>eudicotyledons</taxon>
        <taxon>Gunneridae</taxon>
        <taxon>Pentapetalae</taxon>
        <taxon>rosids</taxon>
        <taxon>malvids</taxon>
        <taxon>Malvales</taxon>
        <taxon>Malvaceae</taxon>
        <taxon>Malvoideae</taxon>
        <taxon>Gossypium</taxon>
    </lineage>
</organism>
<dbReference type="Proteomes" id="UP000593573">
    <property type="component" value="Unassembled WGS sequence"/>
</dbReference>
<evidence type="ECO:0000313" key="1">
    <source>
        <dbReference type="EMBL" id="MBA0651276.1"/>
    </source>
</evidence>
<protein>
    <recommendedName>
        <fullName evidence="3">DUF4283 domain-containing protein</fullName>
    </recommendedName>
</protein>
<evidence type="ECO:0000313" key="2">
    <source>
        <dbReference type="Proteomes" id="UP000593573"/>
    </source>
</evidence>
<feature type="non-terminal residue" evidence="1">
    <location>
        <position position="210"/>
    </location>
</feature>
<dbReference type="EMBL" id="JABFAB010000006">
    <property type="protein sequence ID" value="MBA0651276.1"/>
    <property type="molecule type" value="Genomic_DNA"/>
</dbReference>